<feature type="region of interest" description="Disordered" evidence="1">
    <location>
        <begin position="661"/>
        <end position="691"/>
    </location>
</feature>
<dbReference type="PANTHER" id="PTHR15572">
    <property type="entry name" value="GLIOMA TUMOR SUPPRESSOR CANDIDATE REGION GENE 1"/>
    <property type="match status" value="1"/>
</dbReference>
<dbReference type="InterPro" id="IPR052438">
    <property type="entry name" value="Chromatin_remod/trans_coact"/>
</dbReference>
<name>A0A7J7WU73_MYOMY</name>
<sequence>MDDDDDSCLLDLIGDPQALNYFLHGPSNKSSNDDLTNAGYSAANSNSIFANSSNADPKSSLKAVSNQLGEGPSDGLPLSNSLQFLEDELESSPLPDLSEDQPFDILQKSLQEANITEQTLAEEAYLDASIGSSQQFAQAQLHPSSSASYTQASNVSNYSGQTLQPIGVTHVPVGASFASNTVGVQHGFMQHVGISVPSQHLSNSGQLSGSGQIQLIGSFGNQPSMMTINNLDGSQIILKGSGQQAPSNVSGGLLVHRQTPNGNSLFGNSSSSPVAQPVTVPFNSTNFQTSLPVHNIIIQRGLAPNSNKVPINIQPKPIQMGQQNTYNVNNLGIQQHHVQQGISFASASSPQGSVVGPHMSVNIVNQQNTRKPVTPQPVSSAAGSIVIHSPMGQSHTPQSQFLVPTSLSVSSNSVHHVQTINGQLVQTQSSQLISGQAASEHVMLNRNSSNMLRTNQPYSGQMLNNQNTVQLVSGQTFAASGSPVIVNHASPQIVGGQMPLQQASPTVLHLSPGQSSVSQGRPGFTTMLSVTSMSGPSRFPVSSSSTVHPSLGSAVQSGASGSNFTGDQLTQPNRTPVPVRVSHRLPAAASKPTSTFSNAPGAGTQQQFFCQAQKKCLNQTCPISASKTPDGLRQAQIPGLLSTALPGQDSGSKVISASLGTAQPQQENVGSSPGQPAVQVDGHSGGQKRPAAKQLTKGAFILQQLQRDQAHAVTPDKSQFRSLGDAVQRLLSHHVCQGSMPTEEDLRKVDNEFETVATQLLKRTQAMLHKYRCLLLEDAMRINPSAEMVMIDRMSNQEERASLSWDKRLALVDPEGFQADFCCSFKPDAAACEPPCGRTTSSLPPTKAASRDRAKAGGAEPANPDPSTQCLITSWSPRKETFLRRRSAWAGAAGGPRGAAAGGGGQGRPQGPRPGQRGRPRSRGAPENRGQTRSRSREQALEHPRRLSLGDDV</sequence>
<protein>
    <submittedName>
        <fullName evidence="3">BRD4 interacting chromatin remodeling complex associated protein like</fullName>
    </submittedName>
</protein>
<dbReference type="EMBL" id="JABWUV010000007">
    <property type="protein sequence ID" value="KAF6340983.1"/>
    <property type="molecule type" value="Genomic_DNA"/>
</dbReference>
<feature type="region of interest" description="Disordered" evidence="1">
    <location>
        <begin position="889"/>
        <end position="953"/>
    </location>
</feature>
<feature type="compositionally biased region" description="Polar residues" evidence="1">
    <location>
        <begin position="661"/>
        <end position="674"/>
    </location>
</feature>
<evidence type="ECO:0000313" key="3">
    <source>
        <dbReference type="EMBL" id="KAF6340983.1"/>
    </source>
</evidence>
<accession>A0A7J7WU73</accession>
<dbReference type="GO" id="GO:0016514">
    <property type="term" value="C:SWI/SNF complex"/>
    <property type="evidence" value="ECO:0007669"/>
    <property type="project" value="TreeGrafter"/>
</dbReference>
<feature type="compositionally biased region" description="Gly residues" evidence="1">
    <location>
        <begin position="892"/>
        <end position="908"/>
    </location>
</feature>
<evidence type="ECO:0000313" key="4">
    <source>
        <dbReference type="Proteomes" id="UP000527355"/>
    </source>
</evidence>
<evidence type="ECO:0000256" key="1">
    <source>
        <dbReference type="SAM" id="MobiDB-lite"/>
    </source>
</evidence>
<dbReference type="InterPro" id="IPR015671">
    <property type="entry name" value="GSCR1_dom"/>
</dbReference>
<organism evidence="3 4">
    <name type="scientific">Myotis myotis</name>
    <name type="common">Greater mouse-eared bat</name>
    <name type="synonym">Vespertilio myotis</name>
    <dbReference type="NCBI Taxonomy" id="51298"/>
    <lineage>
        <taxon>Eukaryota</taxon>
        <taxon>Metazoa</taxon>
        <taxon>Chordata</taxon>
        <taxon>Craniata</taxon>
        <taxon>Vertebrata</taxon>
        <taxon>Euteleostomi</taxon>
        <taxon>Mammalia</taxon>
        <taxon>Eutheria</taxon>
        <taxon>Laurasiatheria</taxon>
        <taxon>Chiroptera</taxon>
        <taxon>Yangochiroptera</taxon>
        <taxon>Vespertilionidae</taxon>
        <taxon>Myotis</taxon>
    </lineage>
</organism>
<proteinExistence type="predicted"/>
<keyword evidence="4" id="KW-1185">Reference proteome</keyword>
<feature type="region of interest" description="Disordered" evidence="1">
    <location>
        <begin position="51"/>
        <end position="79"/>
    </location>
</feature>
<feature type="region of interest" description="Disordered" evidence="1">
    <location>
        <begin position="834"/>
        <end position="876"/>
    </location>
</feature>
<gene>
    <name evidence="3" type="ORF">mMyoMyo1_001476</name>
</gene>
<dbReference type="AlphaFoldDB" id="A0A7J7WU73"/>
<feature type="compositionally biased region" description="Polar residues" evidence="1">
    <location>
        <begin position="553"/>
        <end position="574"/>
    </location>
</feature>
<feature type="domain" description="GLTSCR protein conserved" evidence="2">
    <location>
        <begin position="708"/>
        <end position="808"/>
    </location>
</feature>
<dbReference type="PANTHER" id="PTHR15572:SF2">
    <property type="entry name" value="BRD4-INTERACTING CHROMATIN-REMODELING COMPLEX-ASSOCIATED PROTEIN-LIKE"/>
    <property type="match status" value="1"/>
</dbReference>
<dbReference type="GO" id="GO:0045893">
    <property type="term" value="P:positive regulation of DNA-templated transcription"/>
    <property type="evidence" value="ECO:0007669"/>
    <property type="project" value="TreeGrafter"/>
</dbReference>
<feature type="region of interest" description="Disordered" evidence="1">
    <location>
        <begin position="550"/>
        <end position="574"/>
    </location>
</feature>
<dbReference type="VEuPathDB" id="HostDB:GeneID_118660656"/>
<feature type="compositionally biased region" description="Basic and acidic residues" evidence="1">
    <location>
        <begin position="935"/>
        <end position="953"/>
    </location>
</feature>
<dbReference type="Proteomes" id="UP000527355">
    <property type="component" value="Unassembled WGS sequence"/>
</dbReference>
<reference evidence="3 4" key="1">
    <citation type="journal article" date="2020" name="Nature">
        <title>Six reference-quality genomes reveal evolution of bat adaptations.</title>
        <authorList>
            <person name="Jebb D."/>
            <person name="Huang Z."/>
            <person name="Pippel M."/>
            <person name="Hughes G.M."/>
            <person name="Lavrichenko K."/>
            <person name="Devanna P."/>
            <person name="Winkler S."/>
            <person name="Jermiin L.S."/>
            <person name="Skirmuntt E.C."/>
            <person name="Katzourakis A."/>
            <person name="Burkitt-Gray L."/>
            <person name="Ray D.A."/>
            <person name="Sullivan K.A.M."/>
            <person name="Roscito J.G."/>
            <person name="Kirilenko B.M."/>
            <person name="Davalos L.M."/>
            <person name="Corthals A.P."/>
            <person name="Power M.L."/>
            <person name="Jones G."/>
            <person name="Ransome R.D."/>
            <person name="Dechmann D.K.N."/>
            <person name="Locatelli A.G."/>
            <person name="Puechmaille S.J."/>
            <person name="Fedrigo O."/>
            <person name="Jarvis E.D."/>
            <person name="Hiller M."/>
            <person name="Vernes S.C."/>
            <person name="Myers E.W."/>
            <person name="Teeling E.C."/>
        </authorList>
    </citation>
    <scope>NUCLEOTIDE SEQUENCE [LARGE SCALE GENOMIC DNA]</scope>
    <source>
        <strain evidence="3">MMyoMyo1</strain>
        <tissue evidence="3">Flight muscle</tissue>
    </source>
</reference>
<comment type="caution">
    <text evidence="3">The sequence shown here is derived from an EMBL/GenBank/DDBJ whole genome shotgun (WGS) entry which is preliminary data.</text>
</comment>
<dbReference type="Pfam" id="PF15249">
    <property type="entry name" value="GLTSCR1"/>
    <property type="match status" value="1"/>
</dbReference>
<evidence type="ECO:0000259" key="2">
    <source>
        <dbReference type="Pfam" id="PF15249"/>
    </source>
</evidence>
<feature type="compositionally biased region" description="Polar residues" evidence="1">
    <location>
        <begin position="865"/>
        <end position="876"/>
    </location>
</feature>